<name>A0A058YZ55_FONAL</name>
<evidence type="ECO:0000256" key="5">
    <source>
        <dbReference type="ARBA" id="ARBA00022777"/>
    </source>
</evidence>
<dbReference type="GO" id="GO:0005829">
    <property type="term" value="C:cytosol"/>
    <property type="evidence" value="ECO:0007669"/>
    <property type="project" value="TreeGrafter"/>
</dbReference>
<reference evidence="7" key="1">
    <citation type="submission" date="2013-04" db="EMBL/GenBank/DDBJ databases">
        <title>The Genome Sequence of Fonticula alba ATCC 38817.</title>
        <authorList>
            <consortium name="The Broad Institute Genomics Platform"/>
            <person name="Russ C."/>
            <person name="Cuomo C."/>
            <person name="Burger G."/>
            <person name="Gray M.W."/>
            <person name="Holland P.W.H."/>
            <person name="King N."/>
            <person name="Lang F.B.F."/>
            <person name="Roger A.J."/>
            <person name="Ruiz-Trillo I."/>
            <person name="Brown M."/>
            <person name="Walker B."/>
            <person name="Young S."/>
            <person name="Zeng Q."/>
            <person name="Gargeya S."/>
            <person name="Fitzgerald M."/>
            <person name="Haas B."/>
            <person name="Abouelleil A."/>
            <person name="Allen A.W."/>
            <person name="Alvarado L."/>
            <person name="Arachchi H.M."/>
            <person name="Berlin A.M."/>
            <person name="Chapman S.B."/>
            <person name="Gainer-Dewar J."/>
            <person name="Goldberg J."/>
            <person name="Griggs A."/>
            <person name="Gujja S."/>
            <person name="Hansen M."/>
            <person name="Howarth C."/>
            <person name="Imamovic A."/>
            <person name="Ireland A."/>
            <person name="Larimer J."/>
            <person name="McCowan C."/>
            <person name="Murphy C."/>
            <person name="Pearson M."/>
            <person name="Poon T.W."/>
            <person name="Priest M."/>
            <person name="Roberts A."/>
            <person name="Saif S."/>
            <person name="Shea T."/>
            <person name="Sisk P."/>
            <person name="Sykes S."/>
            <person name="Wortman J."/>
            <person name="Nusbaum C."/>
            <person name="Birren B."/>
        </authorList>
    </citation>
    <scope>NUCLEOTIDE SEQUENCE [LARGE SCALE GENOMIC DNA]</scope>
    <source>
        <strain evidence="7">ATCC 38817</strain>
    </source>
</reference>
<dbReference type="InterPro" id="IPR004625">
    <property type="entry name" value="PyrdxlKinase"/>
</dbReference>
<dbReference type="eggNOG" id="KOG2599">
    <property type="taxonomic scope" value="Eukaryota"/>
</dbReference>
<feature type="non-terminal residue" evidence="7">
    <location>
        <position position="1"/>
    </location>
</feature>
<dbReference type="PANTHER" id="PTHR10534">
    <property type="entry name" value="PYRIDOXAL KINASE"/>
    <property type="match status" value="1"/>
</dbReference>
<protein>
    <recommendedName>
        <fullName evidence="2">pyridoxal kinase</fullName>
        <ecNumber evidence="2">2.7.1.35</ecNumber>
    </recommendedName>
</protein>
<evidence type="ECO:0000256" key="1">
    <source>
        <dbReference type="ARBA" id="ARBA00008805"/>
    </source>
</evidence>
<dbReference type="InterPro" id="IPR029056">
    <property type="entry name" value="Ribokinase-like"/>
</dbReference>
<dbReference type="GO" id="GO:0005524">
    <property type="term" value="F:ATP binding"/>
    <property type="evidence" value="ECO:0007669"/>
    <property type="project" value="UniProtKB-KW"/>
</dbReference>
<dbReference type="SUPFAM" id="SSF53613">
    <property type="entry name" value="Ribokinase-like"/>
    <property type="match status" value="1"/>
</dbReference>
<dbReference type="GO" id="GO:0009443">
    <property type="term" value="P:pyridoxal 5'-phosphate salvage"/>
    <property type="evidence" value="ECO:0007669"/>
    <property type="project" value="InterPro"/>
</dbReference>
<evidence type="ECO:0000256" key="3">
    <source>
        <dbReference type="ARBA" id="ARBA00022679"/>
    </source>
</evidence>
<dbReference type="PANTHER" id="PTHR10534:SF2">
    <property type="entry name" value="PYRIDOXAL KINASE"/>
    <property type="match status" value="1"/>
</dbReference>
<sequence>APRPPPPAACTMSQSERLRMRPAPPKCLAISSHVSFGGRAGLRASMPAYVALGVDASEVGTCHLSNHTGYRLFPGRVAAPGEIRSLAAGAQANGLLRAGPDGRQAAFRVVCTGYMASVPQSREIAELVAAARAGPGPGPLYVMDPVLGDDGELYVPSVLLPRALRMVLLSPQMSRRLLCLSEPDQLLLLGTGEAGTKRGLSRGGQAPADGGALPGGPTLTYFPQTRVDVLTPNQFELEQLAYPPEAGHAQAPAAVAGLEGLCAALWRVHRAYQVPAIVCTSTSYLGCRHRDPAAASACTSSFRHAGASAGGPAGAGPGAPPAEAFCCEDSCVDLRAFVPPGGRPADERFVAMEVVASFIPRERLAQLASVLPADVVDDGPDAPEPGIVAAADVAAELFRPVRFAVVRRTKYVSGTGDLFAAMVSARLAHALHAGGAFSEESFLDAVEHALAGTQAVLAATLGPAQPLSGEECFRDEAEDPDSIPELDVVSDTSLMARPPGLAEHFSCLPSGQARERVCAALAGRAVAAAEAGVSGAAWGGFASEARRGARSVFIDDLLV</sequence>
<evidence type="ECO:0000313" key="7">
    <source>
        <dbReference type="EMBL" id="KCV67285.1"/>
    </source>
</evidence>
<evidence type="ECO:0000256" key="4">
    <source>
        <dbReference type="ARBA" id="ARBA00022741"/>
    </source>
</evidence>
<dbReference type="RefSeq" id="XP_009498307.1">
    <property type="nucleotide sequence ID" value="XM_009500032.1"/>
</dbReference>
<dbReference type="EC" id="2.7.1.35" evidence="2"/>
<keyword evidence="4" id="KW-0547">Nucleotide-binding</keyword>
<dbReference type="Gene3D" id="3.40.1190.20">
    <property type="match status" value="2"/>
</dbReference>
<keyword evidence="8" id="KW-1185">Reference proteome</keyword>
<keyword evidence="3" id="KW-0808">Transferase</keyword>
<accession>A0A058YZ55</accession>
<dbReference type="GO" id="GO:0008478">
    <property type="term" value="F:pyridoxal kinase activity"/>
    <property type="evidence" value="ECO:0007669"/>
    <property type="project" value="UniProtKB-EC"/>
</dbReference>
<gene>
    <name evidence="7" type="ORF">H696_06292</name>
</gene>
<evidence type="ECO:0000313" key="8">
    <source>
        <dbReference type="Proteomes" id="UP000030693"/>
    </source>
</evidence>
<comment type="similarity">
    <text evidence="1">Belongs to the pyridoxine kinase family.</text>
</comment>
<evidence type="ECO:0000256" key="6">
    <source>
        <dbReference type="ARBA" id="ARBA00022840"/>
    </source>
</evidence>
<organism evidence="7">
    <name type="scientific">Fonticula alba</name>
    <name type="common">Slime mold</name>
    <dbReference type="NCBI Taxonomy" id="691883"/>
    <lineage>
        <taxon>Eukaryota</taxon>
        <taxon>Rotosphaerida</taxon>
        <taxon>Fonticulaceae</taxon>
        <taxon>Fonticula</taxon>
    </lineage>
</organism>
<dbReference type="OrthoDB" id="2104723at2759"/>
<dbReference type="AlphaFoldDB" id="A0A058YZ55"/>
<dbReference type="EMBL" id="KB932252">
    <property type="protein sequence ID" value="KCV67285.1"/>
    <property type="molecule type" value="Genomic_DNA"/>
</dbReference>
<dbReference type="Proteomes" id="UP000030693">
    <property type="component" value="Unassembled WGS sequence"/>
</dbReference>
<dbReference type="STRING" id="691883.A0A058YZ55"/>
<keyword evidence="5" id="KW-0418">Kinase</keyword>
<keyword evidence="6" id="KW-0067">ATP-binding</keyword>
<evidence type="ECO:0000256" key="2">
    <source>
        <dbReference type="ARBA" id="ARBA00012104"/>
    </source>
</evidence>
<proteinExistence type="inferred from homology"/>
<dbReference type="GeneID" id="20531017"/>